<dbReference type="Pfam" id="PF00069">
    <property type="entry name" value="Pkinase"/>
    <property type="match status" value="1"/>
</dbReference>
<comment type="caution">
    <text evidence="2">The sequence shown here is derived from an EMBL/GenBank/DDBJ whole genome shotgun (WGS) entry which is preliminary data.</text>
</comment>
<reference evidence="2" key="1">
    <citation type="submission" date="2023-08" db="EMBL/GenBank/DDBJ databases">
        <title>Reference Genome Resource for the Citrus Pathogen Phytophthora citrophthora.</title>
        <authorList>
            <person name="Moller H."/>
            <person name="Coetzee B."/>
            <person name="Rose L.J."/>
            <person name="Van Niekerk J.M."/>
        </authorList>
    </citation>
    <scope>NUCLEOTIDE SEQUENCE</scope>
    <source>
        <strain evidence="2">STE-U-9442</strain>
    </source>
</reference>
<keyword evidence="2" id="KW-0808">Transferase</keyword>
<dbReference type="EMBL" id="JASMQC010000003">
    <property type="protein sequence ID" value="KAK1946326.1"/>
    <property type="molecule type" value="Genomic_DNA"/>
</dbReference>
<dbReference type="Proteomes" id="UP001259832">
    <property type="component" value="Unassembled WGS sequence"/>
</dbReference>
<accession>A0AAD9LRX7</accession>
<dbReference type="GO" id="GO:0005524">
    <property type="term" value="F:ATP binding"/>
    <property type="evidence" value="ECO:0007669"/>
    <property type="project" value="InterPro"/>
</dbReference>
<dbReference type="InterPro" id="IPR051681">
    <property type="entry name" value="Ser/Thr_Kinases-Pseudokinases"/>
</dbReference>
<evidence type="ECO:0000313" key="2">
    <source>
        <dbReference type="EMBL" id="KAK1946326.1"/>
    </source>
</evidence>
<dbReference type="Gene3D" id="1.10.510.10">
    <property type="entry name" value="Transferase(Phosphotransferase) domain 1"/>
    <property type="match status" value="1"/>
</dbReference>
<dbReference type="AlphaFoldDB" id="A0AAD9LRX7"/>
<sequence length="95" mass="10482">MTAGAGTPFWTAPEILEGKRYTEKADIYSFGVVLSELDTQKTPYQELLANTENKVKPFHILQEVMAGALRPNFSGDCPSRLRKIGLACMAHPQAN</sequence>
<organism evidence="2 3">
    <name type="scientific">Phytophthora citrophthora</name>
    <dbReference type="NCBI Taxonomy" id="4793"/>
    <lineage>
        <taxon>Eukaryota</taxon>
        <taxon>Sar</taxon>
        <taxon>Stramenopiles</taxon>
        <taxon>Oomycota</taxon>
        <taxon>Peronosporomycetes</taxon>
        <taxon>Peronosporales</taxon>
        <taxon>Peronosporaceae</taxon>
        <taxon>Phytophthora</taxon>
    </lineage>
</organism>
<dbReference type="PANTHER" id="PTHR44329">
    <property type="entry name" value="SERINE/THREONINE-PROTEIN KINASE TNNI3K-RELATED"/>
    <property type="match status" value="1"/>
</dbReference>
<dbReference type="GO" id="GO:0004674">
    <property type="term" value="F:protein serine/threonine kinase activity"/>
    <property type="evidence" value="ECO:0007669"/>
    <property type="project" value="TreeGrafter"/>
</dbReference>
<keyword evidence="2" id="KW-0418">Kinase</keyword>
<dbReference type="SUPFAM" id="SSF56112">
    <property type="entry name" value="Protein kinase-like (PK-like)"/>
    <property type="match status" value="1"/>
</dbReference>
<dbReference type="PROSITE" id="PS50011">
    <property type="entry name" value="PROTEIN_KINASE_DOM"/>
    <property type="match status" value="1"/>
</dbReference>
<keyword evidence="3" id="KW-1185">Reference proteome</keyword>
<gene>
    <name evidence="2" type="ORF">P3T76_001879</name>
</gene>
<protein>
    <submittedName>
        <fullName evidence="2">Serine/threonine-protein kinase drkA</fullName>
    </submittedName>
</protein>
<dbReference type="InterPro" id="IPR011009">
    <property type="entry name" value="Kinase-like_dom_sf"/>
</dbReference>
<dbReference type="PANTHER" id="PTHR44329:SF214">
    <property type="entry name" value="PROTEIN KINASE DOMAIN-CONTAINING PROTEIN"/>
    <property type="match status" value="1"/>
</dbReference>
<feature type="domain" description="Protein kinase" evidence="1">
    <location>
        <begin position="1"/>
        <end position="95"/>
    </location>
</feature>
<proteinExistence type="predicted"/>
<evidence type="ECO:0000259" key="1">
    <source>
        <dbReference type="PROSITE" id="PS50011"/>
    </source>
</evidence>
<dbReference type="InterPro" id="IPR000719">
    <property type="entry name" value="Prot_kinase_dom"/>
</dbReference>
<name>A0AAD9LRX7_9STRA</name>
<evidence type="ECO:0000313" key="3">
    <source>
        <dbReference type="Proteomes" id="UP001259832"/>
    </source>
</evidence>